<evidence type="ECO:0000313" key="2">
    <source>
        <dbReference type="EMBL" id="EQD51362.1"/>
    </source>
</evidence>
<reference evidence="2" key="2">
    <citation type="journal article" date="2014" name="ISME J.">
        <title>Microbial stratification in low pH oxic and suboxic macroscopic growths along an acid mine drainage.</title>
        <authorList>
            <person name="Mendez-Garcia C."/>
            <person name="Mesa V."/>
            <person name="Sprenger R.R."/>
            <person name="Richter M."/>
            <person name="Diez M.S."/>
            <person name="Solano J."/>
            <person name="Bargiela R."/>
            <person name="Golyshina O.V."/>
            <person name="Manteca A."/>
            <person name="Ramos J.L."/>
            <person name="Gallego J.R."/>
            <person name="Llorente I."/>
            <person name="Martins Dos Santos V.A."/>
            <person name="Jensen O.N."/>
            <person name="Pelaez A.I."/>
            <person name="Sanchez J."/>
            <person name="Ferrer M."/>
        </authorList>
    </citation>
    <scope>NUCLEOTIDE SEQUENCE</scope>
</reference>
<keyword evidence="1" id="KW-0663">Pyridoxal phosphate</keyword>
<evidence type="ECO:0000256" key="1">
    <source>
        <dbReference type="ARBA" id="ARBA00022898"/>
    </source>
</evidence>
<dbReference type="AlphaFoldDB" id="T1A361"/>
<protein>
    <submittedName>
        <fullName evidence="2">Alanine racemase domain-containing protein</fullName>
    </submittedName>
</protein>
<comment type="caution">
    <text evidence="2">The sequence shown here is derived from an EMBL/GenBank/DDBJ whole genome shotgun (WGS) entry which is preliminary data.</text>
</comment>
<dbReference type="InterPro" id="IPR011078">
    <property type="entry name" value="PyrdxlP_homeostasis"/>
</dbReference>
<gene>
    <name evidence="2" type="ORF">B2A_06917</name>
</gene>
<dbReference type="Gene3D" id="3.20.20.10">
    <property type="entry name" value="Alanine racemase"/>
    <property type="match status" value="1"/>
</dbReference>
<dbReference type="EMBL" id="AUZZ01004935">
    <property type="protein sequence ID" value="EQD51362.1"/>
    <property type="molecule type" value="Genomic_DNA"/>
</dbReference>
<dbReference type="InterPro" id="IPR029066">
    <property type="entry name" value="PLP-binding_barrel"/>
</dbReference>
<organism evidence="2">
    <name type="scientific">mine drainage metagenome</name>
    <dbReference type="NCBI Taxonomy" id="410659"/>
    <lineage>
        <taxon>unclassified sequences</taxon>
        <taxon>metagenomes</taxon>
        <taxon>ecological metagenomes</taxon>
    </lineage>
</organism>
<sequence>MLRASQNLPQRLQAVHARIGAAAARANRSVSEITLLAVSKAQPLETLRALAALGVHDFGESYLNEAVDKLEALAALPLTWHFIGRAQANKTRIIAERFQWVHGLDRLHIAERLSAQRPFHAPALQVCI</sequence>
<dbReference type="GO" id="GO:0030170">
    <property type="term" value="F:pyridoxal phosphate binding"/>
    <property type="evidence" value="ECO:0007669"/>
    <property type="project" value="InterPro"/>
</dbReference>
<accession>T1A361</accession>
<dbReference type="PANTHER" id="PTHR10146:SF14">
    <property type="entry name" value="PYRIDOXAL PHOSPHATE HOMEOSTASIS PROTEIN"/>
    <property type="match status" value="1"/>
</dbReference>
<dbReference type="SUPFAM" id="SSF51419">
    <property type="entry name" value="PLP-binding barrel"/>
    <property type="match status" value="1"/>
</dbReference>
<name>T1A361_9ZZZZ</name>
<reference evidence="2" key="1">
    <citation type="submission" date="2013-08" db="EMBL/GenBank/DDBJ databases">
        <authorList>
            <person name="Mendez C."/>
            <person name="Richter M."/>
            <person name="Ferrer M."/>
            <person name="Sanchez J."/>
        </authorList>
    </citation>
    <scope>NUCLEOTIDE SEQUENCE</scope>
</reference>
<dbReference type="PANTHER" id="PTHR10146">
    <property type="entry name" value="PROLINE SYNTHETASE CO-TRANSCRIBED BACTERIAL HOMOLOG PROTEIN"/>
    <property type="match status" value="1"/>
</dbReference>
<proteinExistence type="predicted"/>
<feature type="non-terminal residue" evidence="2">
    <location>
        <position position="128"/>
    </location>
</feature>